<evidence type="ECO:0000313" key="1">
    <source>
        <dbReference type="EMBL" id="ELY33311.1"/>
    </source>
</evidence>
<sequence>MDRDGLSNDPIGEFADQEFINLLQAFEDSNLVEPHHNCELTELFEAKESSDGEVLYYLYSMHREKSDYYVYSKTEDTVTDDAGIEKEPNYAVDYELKKTILGAIQFFYDDDLWRGTAEQYNGQIDFNPDVLNLLYSEDEFQSLIKAVGTEYMKPKPKQLAITLEIPRDSDLEVVEETLDIAIELSRFFNSRISEETGAESFHRFVDDAVN</sequence>
<dbReference type="EMBL" id="AOHU01000042">
    <property type="protein sequence ID" value="ELY33311.1"/>
    <property type="molecule type" value="Genomic_DNA"/>
</dbReference>
<dbReference type="GeneID" id="25143451"/>
<reference evidence="2" key="1">
    <citation type="submission" date="2012-11" db="EMBL/GenBank/DDBJ databases">
        <authorList>
            <person name="Becker E.A."/>
            <person name="Seitzer P."/>
            <person name="Tritt A."/>
            <person name="Larsen D."/>
            <person name="Yao A."/>
            <person name="Wu D."/>
            <person name="Darling A."/>
            <person name="Eisen J.A."/>
            <person name="Facciotti M.T."/>
        </authorList>
    </citation>
    <scope>NUCLEOTIDE SEQUENCE [LARGE SCALE GENOMIC DNA]</scope>
    <source>
        <strain evidence="2">ATCC 29605 / DSM 3757 / JCM 8879 / NBRC 14742 / NCIMB 2012 / VKM B-1768 / DS2</strain>
    </source>
</reference>
<dbReference type="AlphaFoldDB" id="A0A384LFQ0"/>
<name>A0A384LFQ0_HALVD</name>
<proteinExistence type="predicted"/>
<comment type="caution">
    <text evidence="1">The sequence shown here is derived from an EMBL/GenBank/DDBJ whole genome shotgun (WGS) entry which is preliminary data.</text>
</comment>
<gene>
    <name evidence="1" type="ORF">C498_06710</name>
</gene>
<reference evidence="1 2" key="2">
    <citation type="journal article" date="2014" name="PLoS Genet.">
        <title>Phylogenetically driven sequencing of extremely halophilic archaea reveals strategies for static and dynamic osmo-response.</title>
        <authorList>
            <person name="Becker E.A."/>
            <person name="Seitzer P.M."/>
            <person name="Tritt A."/>
            <person name="Larsen D."/>
            <person name="Krusor M."/>
            <person name="Yao A.I."/>
            <person name="Wu D."/>
            <person name="Madern D."/>
            <person name="Eisen J.A."/>
            <person name="Darling A.E."/>
            <person name="Facciotti M.T."/>
        </authorList>
    </citation>
    <scope>NUCLEOTIDE SEQUENCE [LARGE SCALE GENOMIC DNA]</scope>
    <source>
        <strain evidence="2">ATCC 29605 / DSM 3757 / JCM 8879 / NBRC 14742 / NCIMB 2012 / VKM B-1768 / DS2</strain>
    </source>
</reference>
<evidence type="ECO:0000313" key="2">
    <source>
        <dbReference type="Proteomes" id="UP000011532"/>
    </source>
</evidence>
<dbReference type="Proteomes" id="UP000011532">
    <property type="component" value="Unassembled WGS sequence"/>
</dbReference>
<protein>
    <submittedName>
        <fullName evidence="1">Uncharacterized protein</fullName>
    </submittedName>
</protein>
<accession>A0A384LFQ0</accession>
<organism evidence="1 2">
    <name type="scientific">Haloferax volcanii (strain ATCC 29605 / DSM 3757 / JCM 8879 / NBRC 14742 / NCIMB 2012 / VKM B-1768 / DS2)</name>
    <name type="common">Halobacterium volcanii</name>
    <dbReference type="NCBI Taxonomy" id="309800"/>
    <lineage>
        <taxon>Archaea</taxon>
        <taxon>Methanobacteriati</taxon>
        <taxon>Methanobacteriota</taxon>
        <taxon>Stenosarchaea group</taxon>
        <taxon>Halobacteria</taxon>
        <taxon>Halobacteriales</taxon>
        <taxon>Haloferacaceae</taxon>
        <taxon>Haloferax</taxon>
    </lineage>
</organism>
<dbReference type="RefSeq" id="WP_004042175.1">
    <property type="nucleotide sequence ID" value="NC_013967.1"/>
</dbReference>